<feature type="transmembrane region" description="Helical" evidence="6">
    <location>
        <begin position="486"/>
        <end position="507"/>
    </location>
</feature>
<evidence type="ECO:0000313" key="9">
    <source>
        <dbReference type="Proteomes" id="UP001224775"/>
    </source>
</evidence>
<keyword evidence="3 6" id="KW-1133">Transmembrane helix</keyword>
<evidence type="ECO:0000256" key="5">
    <source>
        <dbReference type="SAM" id="MobiDB-lite"/>
    </source>
</evidence>
<comment type="caution">
    <text evidence="8">The sequence shown here is derived from an EMBL/GenBank/DDBJ whole genome shotgun (WGS) entry which is preliminary data.</text>
</comment>
<dbReference type="Proteomes" id="UP001224775">
    <property type="component" value="Unassembled WGS sequence"/>
</dbReference>
<proteinExistence type="predicted"/>
<dbReference type="GO" id="GO:0005783">
    <property type="term" value="C:endoplasmic reticulum"/>
    <property type="evidence" value="ECO:0007669"/>
    <property type="project" value="TreeGrafter"/>
</dbReference>
<organism evidence="8 9">
    <name type="scientific">Skeletonema marinoi</name>
    <dbReference type="NCBI Taxonomy" id="267567"/>
    <lineage>
        <taxon>Eukaryota</taxon>
        <taxon>Sar</taxon>
        <taxon>Stramenopiles</taxon>
        <taxon>Ochrophyta</taxon>
        <taxon>Bacillariophyta</taxon>
        <taxon>Coscinodiscophyceae</taxon>
        <taxon>Thalassiosirophycidae</taxon>
        <taxon>Thalassiosirales</taxon>
        <taxon>Skeletonemataceae</taxon>
        <taxon>Skeletonema</taxon>
        <taxon>Skeletonema marinoi-dohrnii complex</taxon>
    </lineage>
</organism>
<feature type="region of interest" description="Disordered" evidence="5">
    <location>
        <begin position="278"/>
        <end position="301"/>
    </location>
</feature>
<feature type="transmembrane region" description="Helical" evidence="6">
    <location>
        <begin position="76"/>
        <end position="98"/>
    </location>
</feature>
<evidence type="ECO:0000256" key="2">
    <source>
        <dbReference type="ARBA" id="ARBA00022692"/>
    </source>
</evidence>
<dbReference type="InterPro" id="IPR006634">
    <property type="entry name" value="TLC-dom"/>
</dbReference>
<evidence type="ECO:0000259" key="7">
    <source>
        <dbReference type="Pfam" id="PF03798"/>
    </source>
</evidence>
<dbReference type="PANTHER" id="PTHR12560">
    <property type="entry name" value="LONGEVITY ASSURANCE FACTOR 1 LAG1"/>
    <property type="match status" value="1"/>
</dbReference>
<evidence type="ECO:0000256" key="4">
    <source>
        <dbReference type="ARBA" id="ARBA00023136"/>
    </source>
</evidence>
<keyword evidence="9" id="KW-1185">Reference proteome</keyword>
<dbReference type="Pfam" id="PF03798">
    <property type="entry name" value="TRAM_LAG1_CLN8"/>
    <property type="match status" value="1"/>
</dbReference>
<feature type="region of interest" description="Disordered" evidence="5">
    <location>
        <begin position="17"/>
        <end position="51"/>
    </location>
</feature>
<accession>A0AAD9DCT1</accession>
<feature type="transmembrane region" description="Helical" evidence="6">
    <location>
        <begin position="119"/>
        <end position="139"/>
    </location>
</feature>
<feature type="transmembrane region" description="Helical" evidence="6">
    <location>
        <begin position="558"/>
        <end position="579"/>
    </location>
</feature>
<feature type="compositionally biased region" description="Basic and acidic residues" evidence="5">
    <location>
        <begin position="291"/>
        <end position="301"/>
    </location>
</feature>
<comment type="subcellular location">
    <subcellularLocation>
        <location evidence="1">Membrane</location>
        <topology evidence="1">Multi-pass membrane protein</topology>
    </subcellularLocation>
</comment>
<feature type="compositionally biased region" description="Polar residues" evidence="5">
    <location>
        <begin position="336"/>
        <end position="350"/>
    </location>
</feature>
<protein>
    <recommendedName>
        <fullName evidence="7">TLC domain-containing protein</fullName>
    </recommendedName>
</protein>
<dbReference type="GO" id="GO:0050291">
    <property type="term" value="F:sphingosine N-acyltransferase activity"/>
    <property type="evidence" value="ECO:0007669"/>
    <property type="project" value="InterPro"/>
</dbReference>
<dbReference type="GO" id="GO:0016020">
    <property type="term" value="C:membrane"/>
    <property type="evidence" value="ECO:0007669"/>
    <property type="project" value="UniProtKB-SubCell"/>
</dbReference>
<feature type="transmembrane region" description="Helical" evidence="6">
    <location>
        <begin position="513"/>
        <end position="537"/>
    </location>
</feature>
<feature type="transmembrane region" description="Helical" evidence="6">
    <location>
        <begin position="599"/>
        <end position="623"/>
    </location>
</feature>
<keyword evidence="2 6" id="KW-0812">Transmembrane</keyword>
<feature type="compositionally biased region" description="Polar residues" evidence="5">
    <location>
        <begin position="17"/>
        <end position="50"/>
    </location>
</feature>
<name>A0AAD9DCT1_9STRA</name>
<keyword evidence="4 6" id="KW-0472">Membrane</keyword>
<dbReference type="EMBL" id="JATAAI010000010">
    <property type="protein sequence ID" value="KAK1742856.1"/>
    <property type="molecule type" value="Genomic_DNA"/>
</dbReference>
<dbReference type="InterPro" id="IPR016439">
    <property type="entry name" value="Lag1/Lac1-like"/>
</dbReference>
<evidence type="ECO:0000256" key="3">
    <source>
        <dbReference type="ARBA" id="ARBA00022989"/>
    </source>
</evidence>
<feature type="transmembrane region" description="Helical" evidence="6">
    <location>
        <begin position="217"/>
        <end position="239"/>
    </location>
</feature>
<feature type="transmembrane region" description="Helical" evidence="6">
    <location>
        <begin position="445"/>
        <end position="465"/>
    </location>
</feature>
<feature type="region of interest" description="Disordered" evidence="5">
    <location>
        <begin position="331"/>
        <end position="350"/>
    </location>
</feature>
<dbReference type="GO" id="GO:0046513">
    <property type="term" value="P:ceramide biosynthetic process"/>
    <property type="evidence" value="ECO:0007669"/>
    <property type="project" value="InterPro"/>
</dbReference>
<dbReference type="AlphaFoldDB" id="A0AAD9DCT1"/>
<evidence type="ECO:0000313" key="8">
    <source>
        <dbReference type="EMBL" id="KAK1742856.1"/>
    </source>
</evidence>
<dbReference type="PANTHER" id="PTHR12560:SF0">
    <property type="entry name" value="LD18904P"/>
    <property type="match status" value="1"/>
</dbReference>
<feature type="transmembrane region" description="Helical" evidence="6">
    <location>
        <begin position="375"/>
        <end position="392"/>
    </location>
</feature>
<feature type="domain" description="TLC" evidence="7">
    <location>
        <begin position="370"/>
        <end position="622"/>
    </location>
</feature>
<evidence type="ECO:0000256" key="6">
    <source>
        <dbReference type="SAM" id="Phobius"/>
    </source>
</evidence>
<reference evidence="8" key="1">
    <citation type="submission" date="2023-06" db="EMBL/GenBank/DDBJ databases">
        <title>Survivors Of The Sea: Transcriptome response of Skeletonema marinoi to long-term dormancy.</title>
        <authorList>
            <person name="Pinder M.I.M."/>
            <person name="Kourtchenko O."/>
            <person name="Robertson E.K."/>
            <person name="Larsson T."/>
            <person name="Maumus F."/>
            <person name="Osuna-Cruz C.M."/>
            <person name="Vancaester E."/>
            <person name="Stenow R."/>
            <person name="Vandepoele K."/>
            <person name="Ploug H."/>
            <person name="Bruchert V."/>
            <person name="Godhe A."/>
            <person name="Topel M."/>
        </authorList>
    </citation>
    <scope>NUCLEOTIDE SEQUENCE</scope>
    <source>
        <strain evidence="8">R05AC</strain>
    </source>
</reference>
<gene>
    <name evidence="8" type="ORF">QTG54_006453</name>
</gene>
<evidence type="ECO:0000256" key="1">
    <source>
        <dbReference type="ARBA" id="ARBA00004141"/>
    </source>
</evidence>
<sequence length="638" mass="73943">MFTISDLDHQTHISMMTSRTSDQSNNQDAQDMQAQESAVPKNTTDTSAASSTIRTTLKRTTKLNSNYARPGRPKQAAFLELLYGSGLYAFCIFLPHLPRYVYQTYVWANCWMNVIRERILWSIFILWRITVIVLEKYGYYGENNKLGSEEYLGTEQRPSALARGRRRIRNYIFSTSTASLWEEFNQQQENQPLTGRTWGFGKTQSAFPAILMVLQDIQFLIMLAVTLAIIRIYFVHMLVPEYLAPKRLEVLTRVKSSHLLSSSSYRFPGVKGWDSARERESFGGRSSDSNNMREDDGPDSKSRGWYERLITWASNRWYRLSPSIRRALGHEPSARYNDQPNSPTPKNFRRSNSATLLSTHHSFSAPRYATATFRLLYTSISCLSALILFQSAEFWPRVVLGKHEQASTRHCWDLSGSFSVLGFLDADYDNRKGQLKYFFLAQAAYQLHSLCFHIVSMLLLLHLQFQQRRQQQQQSRPISMKTSMQSYFRPMMEHVIVLALLVGAYLFSGLRRLGAVMIFTLEVSSVFLQLLQVCIYAPESSWLRKPEVVGFVHRCLTIPSFLYCRFFVLPFVIWYSAAFESSEWLEQIEKVFSPGWSERIYVVFNGLLCLIFTLNLVLFRRLLFHPHLQKIKRESNAN</sequence>